<dbReference type="AlphaFoldDB" id="A0A8D7FNJ4"/>
<accession>A0A8D7FNJ4</accession>
<sequence>MDQLQLLIYPWFCGCSSSRRAAAILVFPNLNLPWLPSP</sequence>
<dbReference type="EMBL" id="HG996466">
    <property type="protein sequence ID" value="CAG1860217.1"/>
    <property type="molecule type" value="Genomic_DNA"/>
</dbReference>
<protein>
    <submittedName>
        <fullName evidence="1">(wild Malaysian banana) hypothetical protein</fullName>
    </submittedName>
</protein>
<reference evidence="1" key="1">
    <citation type="submission" date="2021-03" db="EMBL/GenBank/DDBJ databases">
        <authorList>
            <consortium name="Genoscope - CEA"/>
            <person name="William W."/>
        </authorList>
    </citation>
    <scope>NUCLEOTIDE SEQUENCE</scope>
    <source>
        <strain evidence="1">Doubled-haploid Pahang</strain>
    </source>
</reference>
<organism evidence="1">
    <name type="scientific">Musa acuminata subsp. malaccensis</name>
    <name type="common">Wild banana</name>
    <name type="synonym">Musa malaccensis</name>
    <dbReference type="NCBI Taxonomy" id="214687"/>
    <lineage>
        <taxon>Eukaryota</taxon>
        <taxon>Viridiplantae</taxon>
        <taxon>Streptophyta</taxon>
        <taxon>Embryophyta</taxon>
        <taxon>Tracheophyta</taxon>
        <taxon>Spermatophyta</taxon>
        <taxon>Magnoliopsida</taxon>
        <taxon>Liliopsida</taxon>
        <taxon>Zingiberales</taxon>
        <taxon>Musaceae</taxon>
        <taxon>Musa</taxon>
    </lineage>
</organism>
<proteinExistence type="predicted"/>
<evidence type="ECO:0000313" key="1">
    <source>
        <dbReference type="EMBL" id="CAG1860217.1"/>
    </source>
</evidence>
<gene>
    <name evidence="1" type="ORF">GSMUA_305130.1</name>
</gene>
<name>A0A8D7FNJ4_MUSAM</name>